<dbReference type="EMBL" id="FOWR01000026">
    <property type="protein sequence ID" value="SFP84240.1"/>
    <property type="molecule type" value="Genomic_DNA"/>
</dbReference>
<name>A0A1I5TMH6_9GAMM</name>
<evidence type="ECO:0000313" key="3">
    <source>
        <dbReference type="Proteomes" id="UP000182692"/>
    </source>
</evidence>
<sequence>MRPVTVRTVRVTRTPARMRSTSFAPTFKASPKTSTPDLTLIRPNPVLSTDAPADEAA</sequence>
<dbReference type="RefSeq" id="WP_181163567.1">
    <property type="nucleotide sequence ID" value="NZ_FOWR01000026.1"/>
</dbReference>
<accession>A0A1I5TMH6</accession>
<organism evidence="2 3">
    <name type="scientific">Enterovibrio norvegicus DSM 15893</name>
    <dbReference type="NCBI Taxonomy" id="1121869"/>
    <lineage>
        <taxon>Bacteria</taxon>
        <taxon>Pseudomonadati</taxon>
        <taxon>Pseudomonadota</taxon>
        <taxon>Gammaproteobacteria</taxon>
        <taxon>Vibrionales</taxon>
        <taxon>Vibrionaceae</taxon>
        <taxon>Enterovibrio</taxon>
    </lineage>
</organism>
<evidence type="ECO:0000256" key="1">
    <source>
        <dbReference type="SAM" id="MobiDB-lite"/>
    </source>
</evidence>
<reference evidence="2 3" key="1">
    <citation type="submission" date="2016-10" db="EMBL/GenBank/DDBJ databases">
        <authorList>
            <person name="de Groot N.N."/>
        </authorList>
    </citation>
    <scope>NUCLEOTIDE SEQUENCE [LARGE SCALE GENOMIC DNA]</scope>
    <source>
        <strain evidence="2 3">DSM 15893</strain>
    </source>
</reference>
<dbReference type="Proteomes" id="UP000182692">
    <property type="component" value="Unassembled WGS sequence"/>
</dbReference>
<dbReference type="STRING" id="1121869.SAMN03084138_03282"/>
<dbReference type="GeneID" id="93261300"/>
<feature type="region of interest" description="Disordered" evidence="1">
    <location>
        <begin position="16"/>
        <end position="57"/>
    </location>
</feature>
<evidence type="ECO:0000313" key="2">
    <source>
        <dbReference type="EMBL" id="SFP84240.1"/>
    </source>
</evidence>
<proteinExistence type="predicted"/>
<protein>
    <submittedName>
        <fullName evidence="2">Uncharacterized protein</fullName>
    </submittedName>
</protein>
<gene>
    <name evidence="2" type="ORF">SAMN03084138_03282</name>
</gene>
<dbReference type="AlphaFoldDB" id="A0A1I5TMH6"/>